<evidence type="ECO:0000313" key="2">
    <source>
        <dbReference type="Proteomes" id="UP001174691"/>
    </source>
</evidence>
<sequence length="294" mass="33631">MNITEDWPPSYFDPKDLVVLANQEVMTVLGGVNANNRALRQQYAIVNSRNMPLLIRIQLCHLALTQYSADKDWALFLSPIGFLDDSHRRNWYTVAGQQTKVFTTTKHFLSYAYNALMHRNKTFNVGMFAHWLLQSRDVQKVADFVHNDPAELWTDREMMHRYATVVIIRRIPTGVLGQHAVTEYRRLVAEAMKEWADENGILIEKRYYGRPVSRDNAVAGGGVRQCFAYLESLISGQNLGHTMPDAEDQAAFERLGYMPLNRTLNRGGRRQGWETTGLGPRTRSLETPLCLLCP</sequence>
<protein>
    <submittedName>
        <fullName evidence="1">Uncharacterized protein</fullName>
    </submittedName>
</protein>
<reference evidence="1" key="1">
    <citation type="submission" date="2022-07" db="EMBL/GenBank/DDBJ databases">
        <title>Fungi with potential for degradation of polypropylene.</title>
        <authorList>
            <person name="Gostincar C."/>
        </authorList>
    </citation>
    <scope>NUCLEOTIDE SEQUENCE</scope>
    <source>
        <strain evidence="1">EXF-13287</strain>
    </source>
</reference>
<proteinExistence type="predicted"/>
<dbReference type="Proteomes" id="UP001174691">
    <property type="component" value="Unassembled WGS sequence"/>
</dbReference>
<keyword evidence="2" id="KW-1185">Reference proteome</keyword>
<accession>A0AA38VIV0</accession>
<organism evidence="1 2">
    <name type="scientific">Coniochaeta hoffmannii</name>
    <dbReference type="NCBI Taxonomy" id="91930"/>
    <lineage>
        <taxon>Eukaryota</taxon>
        <taxon>Fungi</taxon>
        <taxon>Dikarya</taxon>
        <taxon>Ascomycota</taxon>
        <taxon>Pezizomycotina</taxon>
        <taxon>Sordariomycetes</taxon>
        <taxon>Sordariomycetidae</taxon>
        <taxon>Coniochaetales</taxon>
        <taxon>Coniochaetaceae</taxon>
        <taxon>Coniochaeta</taxon>
    </lineage>
</organism>
<comment type="caution">
    <text evidence="1">The sequence shown here is derived from an EMBL/GenBank/DDBJ whole genome shotgun (WGS) entry which is preliminary data.</text>
</comment>
<name>A0AA38VIV0_9PEZI</name>
<dbReference type="AlphaFoldDB" id="A0AA38VIV0"/>
<gene>
    <name evidence="1" type="ORF">NKR19_g8733</name>
</gene>
<dbReference type="EMBL" id="JANBVN010000186">
    <property type="protein sequence ID" value="KAJ9134216.1"/>
    <property type="molecule type" value="Genomic_DNA"/>
</dbReference>
<evidence type="ECO:0000313" key="1">
    <source>
        <dbReference type="EMBL" id="KAJ9134216.1"/>
    </source>
</evidence>